<dbReference type="Pfam" id="PF04471">
    <property type="entry name" value="Mrr_cat"/>
    <property type="match status" value="1"/>
</dbReference>
<reference evidence="2 3" key="1">
    <citation type="submission" date="2016-11" db="EMBL/GenBank/DDBJ databases">
        <title>Complete Genome Sequence of Bradyrhizobium sp. strain J5, an isolated from soybean nodule in Hokkaido.</title>
        <authorList>
            <person name="Kanehara K."/>
        </authorList>
    </citation>
    <scope>NUCLEOTIDE SEQUENCE [LARGE SCALE GENOMIC DNA]</scope>
    <source>
        <strain evidence="2 3">J5</strain>
    </source>
</reference>
<dbReference type="PROSITE" id="PS50104">
    <property type="entry name" value="TIR"/>
    <property type="match status" value="1"/>
</dbReference>
<dbReference type="Pfam" id="PF13676">
    <property type="entry name" value="TIR_2"/>
    <property type="match status" value="1"/>
</dbReference>
<feature type="domain" description="TIR" evidence="1">
    <location>
        <begin position="10"/>
        <end position="142"/>
    </location>
</feature>
<accession>A0A1L3FH80</accession>
<dbReference type="Gene3D" id="3.40.50.10140">
    <property type="entry name" value="Toll/interleukin-1 receptor homology (TIR) domain"/>
    <property type="match status" value="1"/>
</dbReference>
<dbReference type="InterPro" id="IPR011856">
    <property type="entry name" value="tRNA_endonuc-like_dom_sf"/>
</dbReference>
<evidence type="ECO:0000259" key="1">
    <source>
        <dbReference type="PROSITE" id="PS50104"/>
    </source>
</evidence>
<dbReference type="Gene3D" id="3.40.1350.10">
    <property type="match status" value="1"/>
</dbReference>
<dbReference type="InterPro" id="IPR000157">
    <property type="entry name" value="TIR_dom"/>
</dbReference>
<protein>
    <recommendedName>
        <fullName evidence="1">TIR domain-containing protein</fullName>
    </recommendedName>
</protein>
<dbReference type="GO" id="GO:0009307">
    <property type="term" value="P:DNA restriction-modification system"/>
    <property type="evidence" value="ECO:0007669"/>
    <property type="project" value="InterPro"/>
</dbReference>
<dbReference type="EMBL" id="CP017637">
    <property type="protein sequence ID" value="APG12631.1"/>
    <property type="molecule type" value="Genomic_DNA"/>
</dbReference>
<dbReference type="PANTHER" id="PTHR30015">
    <property type="entry name" value="MRR RESTRICTION SYSTEM PROTEIN"/>
    <property type="match status" value="1"/>
</dbReference>
<dbReference type="Proteomes" id="UP000181962">
    <property type="component" value="Chromosome"/>
</dbReference>
<dbReference type="SMART" id="SM00255">
    <property type="entry name" value="TIR"/>
    <property type="match status" value="1"/>
</dbReference>
<dbReference type="GO" id="GO:0003677">
    <property type="term" value="F:DNA binding"/>
    <property type="evidence" value="ECO:0007669"/>
    <property type="project" value="InterPro"/>
</dbReference>
<dbReference type="InterPro" id="IPR035897">
    <property type="entry name" value="Toll_tir_struct_dom_sf"/>
</dbReference>
<dbReference type="GO" id="GO:0007165">
    <property type="term" value="P:signal transduction"/>
    <property type="evidence" value="ECO:0007669"/>
    <property type="project" value="InterPro"/>
</dbReference>
<evidence type="ECO:0000313" key="3">
    <source>
        <dbReference type="Proteomes" id="UP000181962"/>
    </source>
</evidence>
<sequence length="283" mass="31356">MAQKQGGKTSKPSVFLSYSAQDKPTAQLLALRFQDAGIEVFSDTPPISPGGDWTQSVQERMRASDYMIVLLSTLGLQSQHLQKEVLSAKTLQELSDRSITVIPVLLDDVGLPGPLRDIQYVDFRSDPRAAVDALVSRFRSTFSTDLSHLSGEQFENLIGDLLVDLGLEVERDVRVGFTRFDYRANFRSSDPFGAPSNEVWLIEAKHYSATRLSVQVISEFVSNIQPIRHDATHFALITSGQITSAAREMTRAAAIRVVEGVELKRLLLTRPHLVSQHFGAQSS</sequence>
<evidence type="ECO:0000313" key="2">
    <source>
        <dbReference type="EMBL" id="APG12631.1"/>
    </source>
</evidence>
<dbReference type="PANTHER" id="PTHR30015:SF6">
    <property type="entry name" value="SLL1429 PROTEIN"/>
    <property type="match status" value="1"/>
</dbReference>
<name>A0A1L3FH80_BRAJP</name>
<dbReference type="SUPFAM" id="SSF52200">
    <property type="entry name" value="Toll/Interleukin receptor TIR domain"/>
    <property type="match status" value="1"/>
</dbReference>
<dbReference type="AlphaFoldDB" id="A0A1L3FH80"/>
<dbReference type="GO" id="GO:0015666">
    <property type="term" value="F:restriction endodeoxyribonuclease activity"/>
    <property type="evidence" value="ECO:0007669"/>
    <property type="project" value="TreeGrafter"/>
</dbReference>
<dbReference type="InterPro" id="IPR011335">
    <property type="entry name" value="Restrct_endonuc-II-like"/>
</dbReference>
<dbReference type="SUPFAM" id="SSF52980">
    <property type="entry name" value="Restriction endonuclease-like"/>
    <property type="match status" value="1"/>
</dbReference>
<gene>
    <name evidence="2" type="ORF">BKD09_30265</name>
</gene>
<proteinExistence type="predicted"/>
<organism evidence="2 3">
    <name type="scientific">Bradyrhizobium japonicum</name>
    <dbReference type="NCBI Taxonomy" id="375"/>
    <lineage>
        <taxon>Bacteria</taxon>
        <taxon>Pseudomonadati</taxon>
        <taxon>Pseudomonadota</taxon>
        <taxon>Alphaproteobacteria</taxon>
        <taxon>Hyphomicrobiales</taxon>
        <taxon>Nitrobacteraceae</taxon>
        <taxon>Bradyrhizobium</taxon>
    </lineage>
</organism>
<dbReference type="InterPro" id="IPR007560">
    <property type="entry name" value="Restrct_endonuc_IV_Mrr"/>
</dbReference>
<dbReference type="InterPro" id="IPR052906">
    <property type="entry name" value="Type_IV_Methyl-Rstrct_Enzyme"/>
</dbReference>
<dbReference type="RefSeq" id="WP_071914827.1">
    <property type="nucleotide sequence ID" value="NZ_CP017637.1"/>
</dbReference>